<organism evidence="1 2">
    <name type="scientific">Naganishia friedmannii</name>
    <dbReference type="NCBI Taxonomy" id="89922"/>
    <lineage>
        <taxon>Eukaryota</taxon>
        <taxon>Fungi</taxon>
        <taxon>Dikarya</taxon>
        <taxon>Basidiomycota</taxon>
        <taxon>Agaricomycotina</taxon>
        <taxon>Tremellomycetes</taxon>
        <taxon>Filobasidiales</taxon>
        <taxon>Filobasidiaceae</taxon>
        <taxon>Naganishia</taxon>
    </lineage>
</organism>
<protein>
    <submittedName>
        <fullName evidence="1">Uncharacterized protein</fullName>
    </submittedName>
</protein>
<accession>A0ACC2V1D3</accession>
<dbReference type="Proteomes" id="UP001227268">
    <property type="component" value="Unassembled WGS sequence"/>
</dbReference>
<keyword evidence="2" id="KW-1185">Reference proteome</keyword>
<dbReference type="EMBL" id="JASBWT010000035">
    <property type="protein sequence ID" value="KAJ9092819.1"/>
    <property type="molecule type" value="Genomic_DNA"/>
</dbReference>
<name>A0ACC2V1D3_9TREE</name>
<sequence length="413" mass="46990">MVMRSQYIVESLSDSTIYMSYYTVAHLLQGGSLYGDQGGPLGITADQITDEVSQLKRSSFQQWYPVDVRSSGKDLTPNHLAFCIYIHAALFEEKYWPRAMRANEHLMSGGQNMFKRTGNFSTLREALDKFGADATRLTLADAGDNMTDTNVDDATVSAFVLRFFAAIQWAFEMKTVRAEGTLRSGEWNSHALAFEAEMDDLNRKTNTFYKDCLKHGYYEYQSARDWYRDSTLPQNGGEGMHVDLVFKFNALWPDVGEDTNKVDRVMLLPRLAYMRGVLSYLRSTDAAVVKKNKEQGKDYHARSEQTTIRSIFVAAKYPEWKYSAMSVLKVAFDEETQTTDVEKLKKTLTERGKLADKRVMPFIAMMKRKIKSANNASSLSFILPYSEIEALRKIPGYIKTSMRLKDVAILSAK</sequence>
<evidence type="ECO:0000313" key="2">
    <source>
        <dbReference type="Proteomes" id="UP001227268"/>
    </source>
</evidence>
<evidence type="ECO:0000313" key="1">
    <source>
        <dbReference type="EMBL" id="KAJ9092819.1"/>
    </source>
</evidence>
<gene>
    <name evidence="1" type="ORF">QFC21_006695</name>
</gene>
<reference evidence="1" key="1">
    <citation type="submission" date="2023-04" db="EMBL/GenBank/DDBJ databases">
        <title>Draft Genome sequencing of Naganishia species isolated from polar environments using Oxford Nanopore Technology.</title>
        <authorList>
            <person name="Leo P."/>
            <person name="Venkateswaran K."/>
        </authorList>
    </citation>
    <scope>NUCLEOTIDE SEQUENCE</scope>
    <source>
        <strain evidence="1">MNA-CCFEE 5423</strain>
    </source>
</reference>
<proteinExistence type="predicted"/>
<comment type="caution">
    <text evidence="1">The sequence shown here is derived from an EMBL/GenBank/DDBJ whole genome shotgun (WGS) entry which is preliminary data.</text>
</comment>